<dbReference type="Gene3D" id="2.60.310.20">
    <property type="match status" value="1"/>
</dbReference>
<evidence type="ECO:0000256" key="5">
    <source>
        <dbReference type="ARBA" id="ARBA00023002"/>
    </source>
</evidence>
<comment type="similarity">
    <text evidence="2">Belongs to the tyrosinase family.</text>
</comment>
<evidence type="ECO:0000313" key="13">
    <source>
        <dbReference type="EMBL" id="KIY67701.1"/>
    </source>
</evidence>
<dbReference type="Pfam" id="PF18132">
    <property type="entry name" value="Tyrosinase_C"/>
    <property type="match status" value="1"/>
</dbReference>
<reference evidence="13 14" key="1">
    <citation type="journal article" date="2015" name="Fungal Genet. Biol.">
        <title>Evolution of novel wood decay mechanisms in Agaricales revealed by the genome sequences of Fistulina hepatica and Cylindrobasidium torrendii.</title>
        <authorList>
            <person name="Floudas D."/>
            <person name="Held B.W."/>
            <person name="Riley R."/>
            <person name="Nagy L.G."/>
            <person name="Koehler G."/>
            <person name="Ransdell A.S."/>
            <person name="Younus H."/>
            <person name="Chow J."/>
            <person name="Chiniquy J."/>
            <person name="Lipzen A."/>
            <person name="Tritt A."/>
            <person name="Sun H."/>
            <person name="Haridas S."/>
            <person name="LaButti K."/>
            <person name="Ohm R.A."/>
            <person name="Kues U."/>
            <person name="Blanchette R.A."/>
            <person name="Grigoriev I.V."/>
            <person name="Minto R.E."/>
            <person name="Hibbett D.S."/>
        </authorList>
    </citation>
    <scope>NUCLEOTIDE SEQUENCE [LARGE SCALE GENOMIC DNA]</scope>
    <source>
        <strain evidence="13 14">FP15055 ss-10</strain>
    </source>
</reference>
<dbReference type="PANTHER" id="PTHR11474:SF76">
    <property type="entry name" value="SHKT DOMAIN-CONTAINING PROTEIN"/>
    <property type="match status" value="1"/>
</dbReference>
<evidence type="ECO:0000256" key="9">
    <source>
        <dbReference type="ARBA" id="ARBA00048233"/>
    </source>
</evidence>
<evidence type="ECO:0000313" key="14">
    <source>
        <dbReference type="Proteomes" id="UP000054007"/>
    </source>
</evidence>
<dbReference type="Proteomes" id="UP000054007">
    <property type="component" value="Unassembled WGS sequence"/>
</dbReference>
<dbReference type="PROSITE" id="PS00498">
    <property type="entry name" value="TYROSINASE_2"/>
    <property type="match status" value="1"/>
</dbReference>
<dbReference type="PRINTS" id="PR00092">
    <property type="entry name" value="TYROSINASE"/>
</dbReference>
<dbReference type="EMBL" id="KN880519">
    <property type="protein sequence ID" value="KIY67701.1"/>
    <property type="molecule type" value="Genomic_DNA"/>
</dbReference>
<proteinExistence type="inferred from homology"/>
<dbReference type="AlphaFoldDB" id="A0A0D7BDR1"/>
<name>A0A0D7BDR1_9AGAR</name>
<dbReference type="STRING" id="1314674.A0A0D7BDR1"/>
<evidence type="ECO:0000259" key="11">
    <source>
        <dbReference type="PROSITE" id="PS00497"/>
    </source>
</evidence>
<evidence type="ECO:0000256" key="3">
    <source>
        <dbReference type="ARBA" id="ARBA00011906"/>
    </source>
</evidence>
<dbReference type="EC" id="1.14.18.1" evidence="3"/>
<comment type="catalytic activity">
    <reaction evidence="9">
        <text>2 L-dopa + O2 = 2 L-dopaquinone + 2 H2O</text>
        <dbReference type="Rhea" id="RHEA:34287"/>
        <dbReference type="ChEBI" id="CHEBI:15377"/>
        <dbReference type="ChEBI" id="CHEBI:15379"/>
        <dbReference type="ChEBI" id="CHEBI:57504"/>
        <dbReference type="ChEBI" id="CHEBI:57924"/>
        <dbReference type="EC" id="1.14.18.1"/>
    </reaction>
</comment>
<dbReference type="PANTHER" id="PTHR11474">
    <property type="entry name" value="TYROSINASE FAMILY MEMBER"/>
    <property type="match status" value="1"/>
</dbReference>
<dbReference type="Pfam" id="PF00264">
    <property type="entry name" value="Tyrosinase"/>
    <property type="match status" value="1"/>
</dbReference>
<organism evidence="13 14">
    <name type="scientific">Cylindrobasidium torrendii FP15055 ss-10</name>
    <dbReference type="NCBI Taxonomy" id="1314674"/>
    <lineage>
        <taxon>Eukaryota</taxon>
        <taxon>Fungi</taxon>
        <taxon>Dikarya</taxon>
        <taxon>Basidiomycota</taxon>
        <taxon>Agaricomycotina</taxon>
        <taxon>Agaricomycetes</taxon>
        <taxon>Agaricomycetidae</taxon>
        <taxon>Agaricales</taxon>
        <taxon>Marasmiineae</taxon>
        <taxon>Physalacriaceae</taxon>
        <taxon>Cylindrobasidium</taxon>
    </lineage>
</organism>
<evidence type="ECO:0000256" key="6">
    <source>
        <dbReference type="ARBA" id="ARBA00023008"/>
    </source>
</evidence>
<evidence type="ECO:0000256" key="7">
    <source>
        <dbReference type="ARBA" id="ARBA00023033"/>
    </source>
</evidence>
<dbReference type="InterPro" id="IPR041640">
    <property type="entry name" value="Tyrosinase_C"/>
</dbReference>
<accession>A0A0D7BDR1</accession>
<comment type="catalytic activity">
    <reaction evidence="10">
        <text>L-tyrosine + O2 = L-dopaquinone + H2O</text>
        <dbReference type="Rhea" id="RHEA:18117"/>
        <dbReference type="ChEBI" id="CHEBI:15377"/>
        <dbReference type="ChEBI" id="CHEBI:15379"/>
        <dbReference type="ChEBI" id="CHEBI:57924"/>
        <dbReference type="ChEBI" id="CHEBI:58315"/>
        <dbReference type="EC" id="1.14.18.1"/>
    </reaction>
</comment>
<dbReference type="SUPFAM" id="SSF48056">
    <property type="entry name" value="Di-copper centre-containing domain"/>
    <property type="match status" value="1"/>
</dbReference>
<dbReference type="GO" id="GO:0004503">
    <property type="term" value="F:tyrosinase activity"/>
    <property type="evidence" value="ECO:0007669"/>
    <property type="project" value="UniProtKB-EC"/>
</dbReference>
<evidence type="ECO:0000256" key="4">
    <source>
        <dbReference type="ARBA" id="ARBA00022723"/>
    </source>
</evidence>
<feature type="domain" description="Tyrosinase copper-binding" evidence="12">
    <location>
        <begin position="286"/>
        <end position="297"/>
    </location>
</feature>
<keyword evidence="4" id="KW-0479">Metal-binding</keyword>
<keyword evidence="7" id="KW-0503">Monooxygenase</keyword>
<dbReference type="PROSITE" id="PS00497">
    <property type="entry name" value="TYROSINASE_1"/>
    <property type="match status" value="1"/>
</dbReference>
<keyword evidence="5" id="KW-0560">Oxidoreductase</keyword>
<evidence type="ECO:0000256" key="2">
    <source>
        <dbReference type="ARBA" id="ARBA00009928"/>
    </source>
</evidence>
<dbReference type="InterPro" id="IPR002227">
    <property type="entry name" value="Tyrosinase_Cu-bd"/>
</dbReference>
<dbReference type="GO" id="GO:0042438">
    <property type="term" value="P:melanin biosynthetic process"/>
    <property type="evidence" value="ECO:0007669"/>
    <property type="project" value="UniProtKB-KW"/>
</dbReference>
<protein>
    <recommendedName>
        <fullName evidence="3">tyrosinase</fullName>
        <ecNumber evidence="3">1.14.18.1</ecNumber>
    </recommendedName>
</protein>
<keyword evidence="6" id="KW-0186">Copper</keyword>
<evidence type="ECO:0000256" key="10">
    <source>
        <dbReference type="ARBA" id="ARBA00048881"/>
    </source>
</evidence>
<dbReference type="InterPro" id="IPR008922">
    <property type="entry name" value="Di-copper_centre_dom_sf"/>
</dbReference>
<evidence type="ECO:0000259" key="12">
    <source>
        <dbReference type="PROSITE" id="PS00498"/>
    </source>
</evidence>
<comment type="cofactor">
    <cofactor evidence="1">
        <name>Cu(2+)</name>
        <dbReference type="ChEBI" id="CHEBI:29036"/>
    </cofactor>
</comment>
<evidence type="ECO:0000256" key="8">
    <source>
        <dbReference type="ARBA" id="ARBA00023101"/>
    </source>
</evidence>
<feature type="domain" description="Tyrosinase copper-binding" evidence="11">
    <location>
        <begin position="91"/>
        <end position="108"/>
    </location>
</feature>
<keyword evidence="14" id="KW-1185">Reference proteome</keyword>
<keyword evidence="8" id="KW-0470">Melanin biosynthesis</keyword>
<sequence>MGPSILITGPPFTGAEEERRPNRLNIFDLVQDETQFSLYIQALRNILNRPEDGIDSFYAVAGIHGYPYEEWNDSGAASPPPRTRAMGYCTHRNTLFPTWHRPYMFFFEQLIQAEAAKIADTYSPDLRTRFQDAARVLRQPFWDWASDALPPVEVYKLDTVDYLAPNGNRATMQNPFRRYAFKNGSNDRFPNAPYYRWPTTLRQPTSTRASATDDIRQLEKKLQKNGDTIRSRIFNTLTTIHDWPRFSNSRTQSDSSADSIEAIHDDIHVLVGGQGHMGDISTAGFDPIFYLHHSNVDRMIALWSALNPGVWVSQDTEPVGTWTIQANSPIGVASDLTPFWRTNTTYWNSNDVLTTAVGGYTYPDFNGLSMSASAAETQSAIVARVEELYGRERRNTVADDTLVWDWQARVSFNPQEYGSSYEVMIFVGDVPTDSTQWYDSDSYVGSRYAWANSLMTEEPELHVETSGYIPLTDALSAHNLTSLAPDDVTPYVGQALSWGVQTTMGEVIPCANLTSLSVTVMGTQTMAGGVVESQLFGGIGAGCAGSIGISA</sequence>
<gene>
    <name evidence="13" type="ORF">CYLTODRAFT_454206</name>
</gene>
<dbReference type="GO" id="GO:0046872">
    <property type="term" value="F:metal ion binding"/>
    <property type="evidence" value="ECO:0007669"/>
    <property type="project" value="UniProtKB-KW"/>
</dbReference>
<dbReference type="InterPro" id="IPR050316">
    <property type="entry name" value="Tyrosinase/Hemocyanin"/>
</dbReference>
<dbReference type="OrthoDB" id="6132182at2759"/>
<dbReference type="Gene3D" id="1.10.1280.10">
    <property type="entry name" value="Di-copper center containing domain from catechol oxidase"/>
    <property type="match status" value="1"/>
</dbReference>
<evidence type="ECO:0000256" key="1">
    <source>
        <dbReference type="ARBA" id="ARBA00001973"/>
    </source>
</evidence>